<name>F8SJ81_BPPA3</name>
<evidence type="ECO:0000313" key="1">
    <source>
        <dbReference type="EMBL" id="AEH03661.1"/>
    </source>
</evidence>
<dbReference type="Proteomes" id="UP000008388">
    <property type="component" value="Segment"/>
</dbReference>
<proteinExistence type="predicted"/>
<keyword evidence="2" id="KW-1185">Reference proteome</keyword>
<sequence length="323" mass="35170">MFELLLSTVGKKSALDFPYSGPGPTTLAKGDTTLGFFGVINGSDIYQDSAFIEQADIADWISQINPNFNTVQWIKYMYQNKVCFTPMSFLTNIVSWKMLYDKGLIFGDDGTGQNVPAGYSVAQNKIYAMQDNNGKNWQFRLRLGTAPANPFTPEVNSTTSYLTELYKIFIKLSDGSWGNYTAAQLGASSILWMAAATASAGAPWFQMNGTLPYVGSLYSFTSANGNWRPVLEVIPQDHLKIVPITLVDALPQGSQGTVSQITGGDYTGEAIAQRLTDVWNVNNAYVMGFTDITPPTETLIDYSTVGGGTDILAGTIVDSYTFV</sequence>
<organism evidence="1 2">
    <name type="scientific">Pseudomonas phage PhiPA3</name>
    <name type="common">Pseudomonas aeruginosa phage PhiPA3</name>
    <dbReference type="NCBI Taxonomy" id="998086"/>
    <lineage>
        <taxon>Viruses</taxon>
        <taxon>Duplodnaviria</taxon>
        <taxon>Heunggongvirae</taxon>
        <taxon>Uroviricota</taxon>
        <taxon>Caudoviricetes</taxon>
        <taxon>Chimalliviridae</taxon>
        <taxon>Miltoncavirus</taxon>
        <taxon>Miltoncavirus PhiPA3</taxon>
    </lineage>
</organism>
<gene>
    <name evidence="1" type="primary">238</name>
</gene>
<organismHost>
    <name type="scientific">Pseudomonas aeruginosa</name>
    <dbReference type="NCBI Taxonomy" id="287"/>
</organismHost>
<dbReference type="GeneID" id="26643766"/>
<reference evidence="1 2" key="1">
    <citation type="journal article" date="2011" name="Microbiology">
        <title>The Pseudomonas aeruginosa generalized transducing phage phiPA3 is a new member of the phiKZ-like group of 'jumbo' phages, and infects model laboratory strains and clinical isolates from cystic fibrosis patients.</title>
        <authorList>
            <person name="Monson R."/>
            <person name="Foulds I."/>
            <person name="Foweraker J."/>
            <person name="Welch M."/>
            <person name="Salmond G.P."/>
        </authorList>
    </citation>
    <scope>NUCLEOTIDE SEQUENCE [LARGE SCALE GENOMIC DNA]</scope>
</reference>
<dbReference type="RefSeq" id="YP_009217317.1">
    <property type="nucleotide sequence ID" value="NC_028999.1"/>
</dbReference>
<evidence type="ECO:0000313" key="2">
    <source>
        <dbReference type="Proteomes" id="UP000008388"/>
    </source>
</evidence>
<accession>F8SJ81</accession>
<dbReference type="OrthoDB" id="5503at10239"/>
<protein>
    <submittedName>
        <fullName evidence="1">Virion structural protein</fullName>
    </submittedName>
</protein>
<dbReference type="KEGG" id="vg:26643766"/>
<dbReference type="EMBL" id="HQ630627">
    <property type="protein sequence ID" value="AEH03661.1"/>
    <property type="molecule type" value="Genomic_DNA"/>
</dbReference>